<dbReference type="InterPro" id="IPR014518">
    <property type="entry name" value="UCP022079"/>
</dbReference>
<dbReference type="Proteomes" id="UP001333102">
    <property type="component" value="Chromosome"/>
</dbReference>
<dbReference type="InterPro" id="IPR011989">
    <property type="entry name" value="ARM-like"/>
</dbReference>
<protein>
    <submittedName>
        <fullName evidence="1">DUF2150 family protein</fullName>
    </submittedName>
</protein>
<dbReference type="EMBL" id="CP141614">
    <property type="protein sequence ID" value="WRP14074.1"/>
    <property type="molecule type" value="Genomic_DNA"/>
</dbReference>
<evidence type="ECO:0000313" key="1">
    <source>
        <dbReference type="EMBL" id="WRP14074.1"/>
    </source>
</evidence>
<dbReference type="Gene3D" id="1.25.10.10">
    <property type="entry name" value="Leucine-rich Repeat Variant"/>
    <property type="match status" value="1"/>
</dbReference>
<organism evidence="1 2">
    <name type="scientific">Geochorda subterranea</name>
    <dbReference type="NCBI Taxonomy" id="3109564"/>
    <lineage>
        <taxon>Bacteria</taxon>
        <taxon>Bacillati</taxon>
        <taxon>Bacillota</taxon>
        <taxon>Limnochordia</taxon>
        <taxon>Limnochordales</taxon>
        <taxon>Geochordaceae</taxon>
        <taxon>Geochorda</taxon>
    </lineage>
</organism>
<keyword evidence="2" id="KW-1185">Reference proteome</keyword>
<accession>A0ABZ1BMX9</accession>
<reference evidence="2" key="1">
    <citation type="submission" date="2023-12" db="EMBL/GenBank/DDBJ databases">
        <title>Novel isolates from deep terrestrial aquifers shed light on the physiology and ecology of the class Limnochordia.</title>
        <authorList>
            <person name="Karnachuk O.V."/>
            <person name="Lukina A.P."/>
            <person name="Avakyan M.R."/>
            <person name="Kadnikov V."/>
            <person name="Begmatov S."/>
            <person name="Beletsky A.V."/>
            <person name="Mardanov A.V."/>
            <person name="Ravin N.V."/>
        </authorList>
    </citation>
    <scope>NUCLEOTIDE SEQUENCE [LARGE SCALE GENOMIC DNA]</scope>
    <source>
        <strain evidence="2">LN</strain>
    </source>
</reference>
<dbReference type="RefSeq" id="WP_324668364.1">
    <property type="nucleotide sequence ID" value="NZ_CP141614.1"/>
</dbReference>
<gene>
    <name evidence="1" type="ORF">VLY81_11680</name>
</gene>
<dbReference type="Pfam" id="PF09920">
    <property type="entry name" value="DUF2150"/>
    <property type="match status" value="1"/>
</dbReference>
<sequence length="460" mass="50690">MASAYRELLSRLEATSTYEGFVATLVDIRDSMLFYDRDLMLAGYAGTLEGLIVSTLAAACLEGDAAAEDAFASVREVVDEFPHRLADPSAPADVQAVAEVFLRVGCWMLRERVSAYLLAFSRYLHGDYDMESSVDQLVAAGHGLMDRDPQAALDRVGEAGALMLRGRTLRPRWADLVDGRLQLWVTGLRYMVAHLASTVPSFPWAPIEEERRRSPPVRAVVDLDAFRRRRSVLRDAWQPPTACPTDPVDALVERIFDGPGTLDPPTLASLERMSEQVLPLLAVTVRARHLLDGPGARPVAVAGAIRALAHLRRHEVVARLVELATDPVVPGMVAGEARAALERMGHLAIDAVREYVQRAPSLSAGSALVELLVRMPRSDQTFHALVELFQRLRWDDEGKLEVAAALADYGDRRAVAVLRQALEDPRLPSDRARRTLQSAVRRLTAAGRGQRTPRRGRLAR</sequence>
<proteinExistence type="predicted"/>
<name>A0ABZ1BMX9_9FIRM</name>
<evidence type="ECO:0000313" key="2">
    <source>
        <dbReference type="Proteomes" id="UP001333102"/>
    </source>
</evidence>